<proteinExistence type="predicted"/>
<gene>
    <name evidence="2" type="ORF">FOC49_07525</name>
</gene>
<keyword evidence="3" id="KW-1185">Reference proteome</keyword>
<organism evidence="2 3">
    <name type="scientific">Gemella morbillorum</name>
    <dbReference type="NCBI Taxonomy" id="29391"/>
    <lineage>
        <taxon>Bacteria</taxon>
        <taxon>Bacillati</taxon>
        <taxon>Bacillota</taxon>
        <taxon>Bacilli</taxon>
        <taxon>Bacillales</taxon>
        <taxon>Gemellaceae</taxon>
        <taxon>Gemella</taxon>
    </lineage>
</organism>
<dbReference type="EMBL" id="CP046314">
    <property type="protein sequence ID" value="QGS09949.1"/>
    <property type="molecule type" value="Genomic_DNA"/>
</dbReference>
<sequence>MPMFKNNKSYVLDKVIEDLRVYWELDVTDIEGDDELATFKVGDELVAISMMPVPIPNSEFESMYSYSYLWENVENETKEHTNHVIVSILSSDIPMVEKYSLLTKVNSSILRTSEDAIGIYQGSATLLLPKELYIAFSELLLSDMLPVQLWVYIGIIYNNERTSVYSYGMQEFDKSEIEILETVMSNREVYDLFINILNYVLAYDVTLKHGETIGFSEDEKIKIIESEAVYVDGNSLKLEI</sequence>
<feature type="domain" description="DUF4261" evidence="1">
    <location>
        <begin position="165"/>
        <end position="239"/>
    </location>
</feature>
<dbReference type="Proteomes" id="UP000425411">
    <property type="component" value="Chromosome"/>
</dbReference>
<evidence type="ECO:0000313" key="2">
    <source>
        <dbReference type="EMBL" id="QGS09949.1"/>
    </source>
</evidence>
<reference evidence="2 3" key="1">
    <citation type="submission" date="2019-11" db="EMBL/GenBank/DDBJ databases">
        <title>FDA dAtabase for Regulatory Grade micrObial Sequences (FDA-ARGOS): Supporting development and validation of Infectious Disease Dx tests.</title>
        <authorList>
            <person name="Turner S."/>
            <person name="Byrd R."/>
            <person name="Tallon L."/>
            <person name="Sadzewicz L."/>
            <person name="Vavikolanu K."/>
            <person name="Mehta A."/>
            <person name="Aluvathingal J."/>
            <person name="Nadendla S."/>
            <person name="Myers T."/>
            <person name="Yan Y."/>
            <person name="Sichtig H."/>
        </authorList>
    </citation>
    <scope>NUCLEOTIDE SEQUENCE [LARGE SCALE GENOMIC DNA]</scope>
    <source>
        <strain evidence="2 3">FDAARGOS_741</strain>
    </source>
</reference>
<dbReference type="AlphaFoldDB" id="A0AAP9HEC8"/>
<accession>A0AAP9HEC8</accession>
<evidence type="ECO:0000313" key="3">
    <source>
        <dbReference type="Proteomes" id="UP000425411"/>
    </source>
</evidence>
<evidence type="ECO:0000259" key="1">
    <source>
        <dbReference type="Pfam" id="PF14080"/>
    </source>
</evidence>
<name>A0AAP9HEC8_9BACL</name>
<dbReference type="InterPro" id="IPR025357">
    <property type="entry name" value="DUF4261"/>
</dbReference>
<dbReference type="Pfam" id="PF14080">
    <property type="entry name" value="DUF4261"/>
    <property type="match status" value="1"/>
</dbReference>
<protein>
    <submittedName>
        <fullName evidence="2">DUF4261 domain-containing protein</fullName>
    </submittedName>
</protein>